<dbReference type="PROSITE" id="PS52050">
    <property type="entry name" value="WYL"/>
    <property type="match status" value="1"/>
</dbReference>
<dbReference type="InterPro" id="IPR051534">
    <property type="entry name" value="CBASS_pafABC_assoc_protein"/>
</dbReference>
<comment type="caution">
    <text evidence="1">The sequence shown here is derived from an EMBL/GenBank/DDBJ whole genome shotgun (WGS) entry which is preliminary data.</text>
</comment>
<reference evidence="2" key="1">
    <citation type="journal article" date="2019" name="Int. J. Syst. Evol. Microbiol.">
        <title>The Global Catalogue of Microorganisms (GCM) 10K type strain sequencing project: providing services to taxonomists for standard genome sequencing and annotation.</title>
        <authorList>
            <consortium name="The Broad Institute Genomics Platform"/>
            <consortium name="The Broad Institute Genome Sequencing Center for Infectious Disease"/>
            <person name="Wu L."/>
            <person name="Ma J."/>
        </authorList>
    </citation>
    <scope>NUCLEOTIDE SEQUENCE [LARGE SCALE GENOMIC DNA]</scope>
    <source>
        <strain evidence="2">CCM 8930</strain>
    </source>
</reference>
<protein>
    <submittedName>
        <fullName evidence="1">Helix-turn-helix transcriptional regulator</fullName>
    </submittedName>
</protein>
<dbReference type="EMBL" id="JBHSSE010000018">
    <property type="protein sequence ID" value="MFC6201935.1"/>
    <property type="molecule type" value="Genomic_DNA"/>
</dbReference>
<keyword evidence="2" id="KW-1185">Reference proteome</keyword>
<dbReference type="Proteomes" id="UP001596171">
    <property type="component" value="Unassembled WGS sequence"/>
</dbReference>
<dbReference type="RefSeq" id="WP_137615660.1">
    <property type="nucleotide sequence ID" value="NZ_BJDI01000003.1"/>
</dbReference>
<organism evidence="1 2">
    <name type="scientific">Lactiplantibacillus nangangensis</name>
    <dbReference type="NCBI Taxonomy" id="2559917"/>
    <lineage>
        <taxon>Bacteria</taxon>
        <taxon>Bacillati</taxon>
        <taxon>Bacillota</taxon>
        <taxon>Bacilli</taxon>
        <taxon>Lactobacillales</taxon>
        <taxon>Lactobacillaceae</taxon>
        <taxon>Lactiplantibacillus</taxon>
    </lineage>
</organism>
<sequence length="319" mass="36912">MTNTERIINVFIDLLAGQPLTTEQFMEKYHVTKRTVQRDMGSLRDLLAASKIDYQFEHKNRSNLYALTPTNRIQLEQALSLLKLMIGTRAFQKDELVQIVDALTALLAPDEQDVVRKLCSVSLAEYTPVGQPDQVLLPRLKQFSTWIMKRTTLSFKYQHSYDGQVHSEIGVPISVYFANYYFYIVMFNEHRPQGVYRLDRFRTVKPVTDRKIRLRYDKKINEADLNNKTYLLHGGSDLTYTFRYWAFPQTALDKLPNSRVIKVMPDQSVIIEAESFEQGVLLWLLGQGPRVKVLTPPSLVNAVQDALKATLAKYDQWVQ</sequence>
<gene>
    <name evidence="1" type="ORF">ACFP1L_08645</name>
</gene>
<accession>A0ABW1SJM9</accession>
<proteinExistence type="predicted"/>
<evidence type="ECO:0000313" key="2">
    <source>
        <dbReference type="Proteomes" id="UP001596171"/>
    </source>
</evidence>
<evidence type="ECO:0000313" key="1">
    <source>
        <dbReference type="EMBL" id="MFC6201935.1"/>
    </source>
</evidence>
<name>A0ABW1SJM9_9LACO</name>
<dbReference type="PANTHER" id="PTHR34580">
    <property type="match status" value="1"/>
</dbReference>
<dbReference type="PANTHER" id="PTHR34580:SF1">
    <property type="entry name" value="PROTEIN PAFC"/>
    <property type="match status" value="1"/>
</dbReference>